<organism evidence="3 4">
    <name type="scientific">Mucilaginibacter gossypii</name>
    <dbReference type="NCBI Taxonomy" id="551996"/>
    <lineage>
        <taxon>Bacteria</taxon>
        <taxon>Pseudomonadati</taxon>
        <taxon>Bacteroidota</taxon>
        <taxon>Sphingobacteriia</taxon>
        <taxon>Sphingobacteriales</taxon>
        <taxon>Sphingobacteriaceae</taxon>
        <taxon>Mucilaginibacter</taxon>
    </lineage>
</organism>
<evidence type="ECO:0000313" key="3">
    <source>
        <dbReference type="EMBL" id="SDG66243.1"/>
    </source>
</evidence>
<comment type="subcellular location">
    <subcellularLocation>
        <location evidence="1">Membrane</location>
    </subcellularLocation>
</comment>
<protein>
    <submittedName>
        <fullName evidence="3">NAD dependent epimerase/dehydratase family protein</fullName>
    </submittedName>
</protein>
<keyword evidence="4" id="KW-1185">Reference proteome</keyword>
<dbReference type="PANTHER" id="PTHR14097">
    <property type="entry name" value="OXIDOREDUCTASE HTATIP2"/>
    <property type="match status" value="1"/>
</dbReference>
<dbReference type="SUPFAM" id="SSF51735">
    <property type="entry name" value="NAD(P)-binding Rossmann-fold domains"/>
    <property type="match status" value="1"/>
</dbReference>
<dbReference type="Proteomes" id="UP000199705">
    <property type="component" value="Unassembled WGS sequence"/>
</dbReference>
<gene>
    <name evidence="3" type="ORF">SAMN05192573_104280</name>
</gene>
<evidence type="ECO:0000259" key="2">
    <source>
        <dbReference type="Pfam" id="PF01370"/>
    </source>
</evidence>
<dbReference type="GO" id="GO:0016020">
    <property type="term" value="C:membrane"/>
    <property type="evidence" value="ECO:0007669"/>
    <property type="project" value="UniProtKB-SubCell"/>
</dbReference>
<dbReference type="STRING" id="551996.SAMN05192573_104280"/>
<reference evidence="4" key="1">
    <citation type="submission" date="2016-10" db="EMBL/GenBank/DDBJ databases">
        <authorList>
            <person name="Varghese N."/>
            <person name="Submissions S."/>
        </authorList>
    </citation>
    <scope>NUCLEOTIDE SEQUENCE [LARGE SCALE GENOMIC DNA]</scope>
    <source>
        <strain evidence="4">Gh-67</strain>
    </source>
</reference>
<feature type="domain" description="NAD-dependent epimerase/dehydratase" evidence="2">
    <location>
        <begin position="9"/>
        <end position="119"/>
    </location>
</feature>
<dbReference type="InterPro" id="IPR001509">
    <property type="entry name" value="Epimerase_deHydtase"/>
</dbReference>
<dbReference type="OrthoDB" id="9798632at2"/>
<dbReference type="PANTHER" id="PTHR14097:SF8">
    <property type="entry name" value="NAD(P)-BINDING DOMAIN-CONTAINING PROTEIN"/>
    <property type="match status" value="1"/>
</dbReference>
<dbReference type="InterPro" id="IPR036291">
    <property type="entry name" value="NAD(P)-bd_dom_sf"/>
</dbReference>
<dbReference type="AlphaFoldDB" id="A0A1G7W2P9"/>
<dbReference type="EMBL" id="FNCG01000004">
    <property type="protein sequence ID" value="SDG66243.1"/>
    <property type="molecule type" value="Genomic_DNA"/>
</dbReference>
<name>A0A1G7W2P9_9SPHI</name>
<dbReference type="Pfam" id="PF01370">
    <property type="entry name" value="Epimerase"/>
    <property type="match status" value="1"/>
</dbReference>
<evidence type="ECO:0000256" key="1">
    <source>
        <dbReference type="ARBA" id="ARBA00004370"/>
    </source>
</evidence>
<sequence length="224" mass="25073">METTNKIKVIVTGATGMVGEGVLHQCLLSDKVEAVLVINRKPCGVTHPKLKEIIHADFFNLKPIQDQLEGYNACFFCLGVSSVGMSEEAYYKVTYLLTMHVAEILSRINPDMTFCYVSGAGTDSTEKGRSMWARVKGKTENDLMKLPFKQVFNFRPGFMKSFNGAKNTLPFYKYISWMYPIGRLIYPKGFITLEEVGKAMINTVNRGAGRWILDGKDIVAMANS</sequence>
<dbReference type="RefSeq" id="WP_091165716.1">
    <property type="nucleotide sequence ID" value="NZ_FNCG01000004.1"/>
</dbReference>
<proteinExistence type="predicted"/>
<evidence type="ECO:0000313" key="4">
    <source>
        <dbReference type="Proteomes" id="UP000199705"/>
    </source>
</evidence>
<accession>A0A1G7W2P9</accession>
<dbReference type="Gene3D" id="3.40.50.720">
    <property type="entry name" value="NAD(P)-binding Rossmann-like Domain"/>
    <property type="match status" value="1"/>
</dbReference>